<evidence type="ECO:0000256" key="4">
    <source>
        <dbReference type="ARBA" id="ARBA00023110"/>
    </source>
</evidence>
<dbReference type="PANTHER" id="PTHR47245">
    <property type="entry name" value="PEPTIDYLPROLYL ISOMERASE"/>
    <property type="match status" value="1"/>
</dbReference>
<protein>
    <recommendedName>
        <fullName evidence="2">peptidylprolyl isomerase</fullName>
        <ecNumber evidence="2">5.2.1.8</ecNumber>
    </recommendedName>
</protein>
<comment type="catalytic activity">
    <reaction evidence="1">
        <text>[protein]-peptidylproline (omega=180) = [protein]-peptidylproline (omega=0)</text>
        <dbReference type="Rhea" id="RHEA:16237"/>
        <dbReference type="Rhea" id="RHEA-COMP:10747"/>
        <dbReference type="Rhea" id="RHEA-COMP:10748"/>
        <dbReference type="ChEBI" id="CHEBI:83833"/>
        <dbReference type="ChEBI" id="CHEBI:83834"/>
        <dbReference type="EC" id="5.2.1.8"/>
    </reaction>
</comment>
<dbReference type="EC" id="5.2.1.8" evidence="2"/>
<keyword evidence="10" id="KW-1185">Reference proteome</keyword>
<dbReference type="Gene3D" id="3.10.50.40">
    <property type="match status" value="1"/>
</dbReference>
<evidence type="ECO:0000256" key="1">
    <source>
        <dbReference type="ARBA" id="ARBA00000971"/>
    </source>
</evidence>
<evidence type="ECO:0000313" key="9">
    <source>
        <dbReference type="EMBL" id="MWV47553.1"/>
    </source>
</evidence>
<keyword evidence="7" id="KW-1133">Transmembrane helix</keyword>
<reference evidence="9 10" key="1">
    <citation type="submission" date="2019-12" db="EMBL/GenBank/DDBJ databases">
        <title>Paenibacillus sp. nov., an endophytic bacterium isolated from the stem of Dendrobium.</title>
        <authorList>
            <person name="Zhao R."/>
        </authorList>
    </citation>
    <scope>NUCLEOTIDE SEQUENCE [LARGE SCALE GENOMIC DNA]</scope>
    <source>
        <strain evidence="9 10">HJL G12</strain>
    </source>
</reference>
<accession>A0A7X3IP78</accession>
<dbReference type="Proteomes" id="UP000460318">
    <property type="component" value="Unassembled WGS sequence"/>
</dbReference>
<keyword evidence="7" id="KW-0472">Membrane</keyword>
<evidence type="ECO:0000256" key="5">
    <source>
        <dbReference type="ARBA" id="ARBA00023235"/>
    </source>
</evidence>
<dbReference type="SUPFAM" id="SSF109998">
    <property type="entry name" value="Triger factor/SurA peptide-binding domain-like"/>
    <property type="match status" value="1"/>
</dbReference>
<dbReference type="SUPFAM" id="SSF54534">
    <property type="entry name" value="FKBP-like"/>
    <property type="match status" value="1"/>
</dbReference>
<evidence type="ECO:0000256" key="7">
    <source>
        <dbReference type="SAM" id="Phobius"/>
    </source>
</evidence>
<gene>
    <name evidence="9" type="ORF">GRF59_28660</name>
</gene>
<dbReference type="GO" id="GO:0003755">
    <property type="term" value="F:peptidyl-prolyl cis-trans isomerase activity"/>
    <property type="evidence" value="ECO:0007669"/>
    <property type="project" value="UniProtKB-KW"/>
</dbReference>
<evidence type="ECO:0000313" key="10">
    <source>
        <dbReference type="Proteomes" id="UP000460318"/>
    </source>
</evidence>
<dbReference type="Pfam" id="PF13145">
    <property type="entry name" value="Rotamase_2"/>
    <property type="match status" value="1"/>
</dbReference>
<keyword evidence="4 6" id="KW-0697">Rotamase</keyword>
<dbReference type="InterPro" id="IPR050245">
    <property type="entry name" value="PrsA_foldase"/>
</dbReference>
<keyword evidence="5 6" id="KW-0413">Isomerase</keyword>
<name>A0A7X3IP78_9BACL</name>
<keyword evidence="7" id="KW-0812">Transmembrane</keyword>
<feature type="transmembrane region" description="Helical" evidence="7">
    <location>
        <begin position="9"/>
        <end position="30"/>
    </location>
</feature>
<dbReference type="PROSITE" id="PS50198">
    <property type="entry name" value="PPIC_PPIASE_2"/>
    <property type="match status" value="1"/>
</dbReference>
<organism evidence="9 10">
    <name type="scientific">Paenibacillus dendrobii</name>
    <dbReference type="NCBI Taxonomy" id="2691084"/>
    <lineage>
        <taxon>Bacteria</taxon>
        <taxon>Bacillati</taxon>
        <taxon>Bacillota</taxon>
        <taxon>Bacilli</taxon>
        <taxon>Bacillales</taxon>
        <taxon>Paenibacillaceae</taxon>
        <taxon>Paenibacillus</taxon>
    </lineage>
</organism>
<dbReference type="PROSITE" id="PS01096">
    <property type="entry name" value="PPIC_PPIASE_1"/>
    <property type="match status" value="1"/>
</dbReference>
<evidence type="ECO:0000259" key="8">
    <source>
        <dbReference type="PROSITE" id="PS50198"/>
    </source>
</evidence>
<feature type="domain" description="PpiC" evidence="8">
    <location>
        <begin position="155"/>
        <end position="267"/>
    </location>
</feature>
<evidence type="ECO:0000256" key="2">
    <source>
        <dbReference type="ARBA" id="ARBA00013194"/>
    </source>
</evidence>
<evidence type="ECO:0000256" key="3">
    <source>
        <dbReference type="ARBA" id="ARBA00022729"/>
    </source>
</evidence>
<dbReference type="InterPro" id="IPR046357">
    <property type="entry name" value="PPIase_dom_sf"/>
</dbReference>
<comment type="caution">
    <text evidence="9">The sequence shown here is derived from an EMBL/GenBank/DDBJ whole genome shotgun (WGS) entry which is preliminary data.</text>
</comment>
<dbReference type="AlphaFoldDB" id="A0A7X3IP78"/>
<dbReference type="InterPro" id="IPR023058">
    <property type="entry name" value="PPIase_PpiC_CS"/>
</dbReference>
<sequence>MMMTRQEKALWAAVIILAAGVLFMGSLIVIRGLKPAENVSESEEDQSGLDAVASFDGHIITEDQWIKELKRARGHEVLLQMLNQRAVEAEAKALQIQVTPEEIAERVKAEAAGYESENAYYQAMSAQLGLGPGDVRAEAAYQLTLEKIATVDIRISDDAVDHYLEQHQEEYEPKKQYELAWIKLKGRKEANRTLDRLEQGEDFGKLAEELSLDEYTRMQGGRLGVIEEDDPFIPEELLRAAEDLEAGDIAGPIQLGDEGYAVMRILNIVKTEPLSNAEIRASVRKQLSLNEAVPLTQLEAELRDKYGAKLITKATPKQGA</sequence>
<dbReference type="Gene3D" id="1.10.4030.10">
    <property type="entry name" value="Porin chaperone SurA, peptide-binding domain"/>
    <property type="match status" value="1"/>
</dbReference>
<dbReference type="PANTHER" id="PTHR47245:SF1">
    <property type="entry name" value="FOLDASE PROTEIN PRSA"/>
    <property type="match status" value="1"/>
</dbReference>
<evidence type="ECO:0000256" key="6">
    <source>
        <dbReference type="PROSITE-ProRule" id="PRU00278"/>
    </source>
</evidence>
<keyword evidence="3" id="KW-0732">Signal</keyword>
<proteinExistence type="predicted"/>
<dbReference type="InterPro" id="IPR000297">
    <property type="entry name" value="PPIase_PpiC"/>
</dbReference>
<dbReference type="RefSeq" id="WP_237392110.1">
    <property type="nucleotide sequence ID" value="NZ_WUBI01000010.1"/>
</dbReference>
<dbReference type="InterPro" id="IPR027304">
    <property type="entry name" value="Trigger_fact/SurA_dom_sf"/>
</dbReference>
<dbReference type="EMBL" id="WUBI01000010">
    <property type="protein sequence ID" value="MWV47553.1"/>
    <property type="molecule type" value="Genomic_DNA"/>
</dbReference>